<feature type="domain" description="GATOR1 complex protein NPRL3 C-terminal HTH" evidence="4">
    <location>
        <begin position="501"/>
        <end position="562"/>
    </location>
</feature>
<gene>
    <name evidence="5" type="ORF">BDFB_000753</name>
</gene>
<dbReference type="GO" id="GO:0038202">
    <property type="term" value="P:TORC1 signaling"/>
    <property type="evidence" value="ECO:0007669"/>
    <property type="project" value="TreeGrafter"/>
</dbReference>
<keyword evidence="6" id="KW-1185">Reference proteome</keyword>
<evidence type="ECO:0000259" key="4">
    <source>
        <dbReference type="Pfam" id="PF24064"/>
    </source>
</evidence>
<name>A0A482VL45_ASBVE</name>
<dbReference type="STRING" id="1661398.A0A482VL45"/>
<feature type="compositionally biased region" description="Low complexity" evidence="3">
    <location>
        <begin position="450"/>
        <end position="459"/>
    </location>
</feature>
<evidence type="ECO:0000256" key="3">
    <source>
        <dbReference type="SAM" id="MobiDB-lite"/>
    </source>
</evidence>
<dbReference type="GO" id="GO:0005764">
    <property type="term" value="C:lysosome"/>
    <property type="evidence" value="ECO:0007669"/>
    <property type="project" value="UniProtKB-SubCell"/>
</dbReference>
<dbReference type="GO" id="GO:1904262">
    <property type="term" value="P:negative regulation of TORC1 signaling"/>
    <property type="evidence" value="ECO:0007669"/>
    <property type="project" value="TreeGrafter"/>
</dbReference>
<evidence type="ECO:0000313" key="5">
    <source>
        <dbReference type="EMBL" id="RZC33572.1"/>
    </source>
</evidence>
<organism evidence="5 6">
    <name type="scientific">Asbolus verrucosus</name>
    <name type="common">Desert ironclad beetle</name>
    <dbReference type="NCBI Taxonomy" id="1661398"/>
    <lineage>
        <taxon>Eukaryota</taxon>
        <taxon>Metazoa</taxon>
        <taxon>Ecdysozoa</taxon>
        <taxon>Arthropoda</taxon>
        <taxon>Hexapoda</taxon>
        <taxon>Insecta</taxon>
        <taxon>Pterygota</taxon>
        <taxon>Neoptera</taxon>
        <taxon>Endopterygota</taxon>
        <taxon>Coleoptera</taxon>
        <taxon>Polyphaga</taxon>
        <taxon>Cucujiformia</taxon>
        <taxon>Tenebrionidae</taxon>
        <taxon>Pimeliinae</taxon>
        <taxon>Asbolus</taxon>
    </lineage>
</organism>
<evidence type="ECO:0000256" key="2">
    <source>
        <dbReference type="RuleBase" id="RU368069"/>
    </source>
</evidence>
<proteinExistence type="inferred from homology"/>
<dbReference type="Proteomes" id="UP000292052">
    <property type="component" value="Unassembled WGS sequence"/>
</dbReference>
<dbReference type="OrthoDB" id="18648at2759"/>
<evidence type="ECO:0000256" key="1">
    <source>
        <dbReference type="ARBA" id="ARBA00010546"/>
    </source>
</evidence>
<accession>A0A482VL45</accession>
<evidence type="ECO:0000313" key="6">
    <source>
        <dbReference type="Proteomes" id="UP000292052"/>
    </source>
</evidence>
<dbReference type="Pfam" id="PF24064">
    <property type="entry name" value="HTH_NPRL3"/>
    <property type="match status" value="1"/>
</dbReference>
<comment type="subcellular location">
    <subcellularLocation>
        <location evidence="2">Lysosome</location>
    </subcellularLocation>
</comment>
<dbReference type="GO" id="GO:0034198">
    <property type="term" value="P:cellular response to amino acid starvation"/>
    <property type="evidence" value="ECO:0007669"/>
    <property type="project" value="UniProtKB-UniRule"/>
</dbReference>
<feature type="region of interest" description="Disordered" evidence="3">
    <location>
        <begin position="424"/>
        <end position="467"/>
    </location>
</feature>
<comment type="function">
    <text evidence="2">As a component of the GATOR1 complex functions as an inhibitor of the amino acid-sensing branch of the TORC1 pathway.</text>
</comment>
<protein>
    <recommendedName>
        <fullName evidence="2">GATOR complex protein NPRL3</fullName>
    </recommendedName>
    <alternativeName>
        <fullName evidence="2">Nitrogen permease regulator 3-like protein</fullName>
    </alternativeName>
</protein>
<comment type="similarity">
    <text evidence="1 2">Belongs to the NPR3 family.</text>
</comment>
<comment type="caution">
    <text evidence="5">The sequence shown here is derived from an EMBL/GenBank/DDBJ whole genome shotgun (WGS) entry which is preliminary data.</text>
</comment>
<dbReference type="GO" id="GO:0010508">
    <property type="term" value="P:positive regulation of autophagy"/>
    <property type="evidence" value="ECO:0007669"/>
    <property type="project" value="TreeGrafter"/>
</dbReference>
<keyword evidence="2" id="KW-0458">Lysosome</keyword>
<dbReference type="GO" id="GO:1990130">
    <property type="term" value="C:GATOR1 complex"/>
    <property type="evidence" value="ECO:0007669"/>
    <property type="project" value="UniProtKB-UniRule"/>
</dbReference>
<dbReference type="AlphaFoldDB" id="A0A482VL45"/>
<dbReference type="InterPro" id="IPR056603">
    <property type="entry name" value="HTH_NPRL3"/>
</dbReference>
<feature type="compositionally biased region" description="Low complexity" evidence="3">
    <location>
        <begin position="426"/>
        <end position="442"/>
    </location>
</feature>
<reference evidence="5 6" key="1">
    <citation type="submission" date="2017-03" db="EMBL/GenBank/DDBJ databases">
        <title>Genome of the blue death feigning beetle - Asbolus verrucosus.</title>
        <authorList>
            <person name="Rider S.D."/>
        </authorList>
    </citation>
    <scope>NUCLEOTIDE SEQUENCE [LARGE SCALE GENOMIC DNA]</scope>
    <source>
        <strain evidence="5">Butters</strain>
        <tissue evidence="5">Head and leg muscle</tissue>
    </source>
</reference>
<dbReference type="Pfam" id="PF03666">
    <property type="entry name" value="NPR3"/>
    <property type="match status" value="2"/>
</dbReference>
<dbReference type="PANTHER" id="PTHR13153">
    <property type="entry name" value="CGTHBA PROTEIN -14 GENE PROTEIN"/>
    <property type="match status" value="1"/>
</dbReference>
<dbReference type="PANTHER" id="PTHR13153:SF5">
    <property type="entry name" value="GATOR COMPLEX PROTEIN NPRL3"/>
    <property type="match status" value="1"/>
</dbReference>
<dbReference type="InterPro" id="IPR005365">
    <property type="entry name" value="Npr3"/>
</dbReference>
<dbReference type="EMBL" id="QDEB01087704">
    <property type="protein sequence ID" value="RZC33572.1"/>
    <property type="molecule type" value="Genomic_DNA"/>
</dbReference>
<keyword evidence="2" id="KW-0732">Signal</keyword>
<sequence>MEVNPLSIILVKSDSKGDRLLFRYPFHFQENNEPANTKRRNPYTLPNLEDLLQSPSQPTSNINKGHLTGFTDEVLSSLFAVKPELCNKKFELKVNDVRFVGHPTLLQLRNKQQDASGLMLINVVFALQALASHSVVTCYHDLSKRMGIALRYEEKRCGYVTEQTQTMTTAHDDGYASNSEAAFQTILKKCTLASNIKKMYEDLCSTGLVNIQINKWITLSFCLPQKVHQWHLRGKIVEPKDIDRCLKALRPYHSLLLLYPVQQMGDFTGLDGSPSLERMLKQYSPIKNLQTLAADADLTLNHVFELTAHLVYWAKATVIFPICLTNKYVISPDAPIHLNSPLLDKFSETFPASNLIRAVSDFALPTSLGQKCNPLCHPSQQSHLVKTIIWMLQHHLLLQLHTYIQYIPTDRGLVVARDRDDRNHMSSQRSVVLSSSYQPSASEHSRAESESGTSTVSETPELRSESDLLSRSINLENVSFTSIEEEKQDYQEELLLDFPDEERGNIFKIPATNTPEDLRLFARLCRKGYFHGDHHIEEIMYLENLRRSQLLQLLDKFRDVLITYETEDPAIAMFSYT</sequence>